<dbReference type="GO" id="GO:0005634">
    <property type="term" value="C:nucleus"/>
    <property type="evidence" value="ECO:0007669"/>
    <property type="project" value="UniProtKB-SubCell"/>
</dbReference>
<evidence type="ECO:0000259" key="8">
    <source>
        <dbReference type="SMART" id="SM00906"/>
    </source>
</evidence>
<evidence type="ECO:0000256" key="3">
    <source>
        <dbReference type="ARBA" id="ARBA00022833"/>
    </source>
</evidence>
<dbReference type="GO" id="GO:0045944">
    <property type="term" value="P:positive regulation of transcription by RNA polymerase II"/>
    <property type="evidence" value="ECO:0007669"/>
    <property type="project" value="TreeGrafter"/>
</dbReference>
<dbReference type="SMART" id="SM00906">
    <property type="entry name" value="Fungal_trans"/>
    <property type="match status" value="1"/>
</dbReference>
<keyword evidence="10" id="KW-1185">Reference proteome</keyword>
<dbReference type="GO" id="GO:0008270">
    <property type="term" value="F:zinc ion binding"/>
    <property type="evidence" value="ECO:0007669"/>
    <property type="project" value="InterPro"/>
</dbReference>
<dbReference type="InterPro" id="IPR007219">
    <property type="entry name" value="XnlR_reg_dom"/>
</dbReference>
<keyword evidence="6" id="KW-0804">Transcription</keyword>
<feature type="domain" description="Xylanolytic transcriptional activator regulatory" evidence="8">
    <location>
        <begin position="232"/>
        <end position="308"/>
    </location>
</feature>
<dbReference type="PANTHER" id="PTHR47782">
    <property type="entry name" value="ZN(II)2CYS6 TRANSCRIPTION FACTOR (EUROFUNG)-RELATED"/>
    <property type="match status" value="1"/>
</dbReference>
<dbReference type="HOGENOM" id="CLU_018404_0_0_1"/>
<keyword evidence="5" id="KW-0238">DNA-binding</keyword>
<name>A0A0D2CMZ3_9EURO</name>
<proteinExistence type="predicted"/>
<reference evidence="9 10" key="1">
    <citation type="submission" date="2015-01" db="EMBL/GenBank/DDBJ databases">
        <title>The Genome Sequence of Cladophialophora immunda CBS83496.</title>
        <authorList>
            <consortium name="The Broad Institute Genomics Platform"/>
            <person name="Cuomo C."/>
            <person name="de Hoog S."/>
            <person name="Gorbushina A."/>
            <person name="Stielow B."/>
            <person name="Teixiera M."/>
            <person name="Abouelleil A."/>
            <person name="Chapman S.B."/>
            <person name="Priest M."/>
            <person name="Young S.K."/>
            <person name="Wortman J."/>
            <person name="Nusbaum C."/>
            <person name="Birren B."/>
        </authorList>
    </citation>
    <scope>NUCLEOTIDE SEQUENCE [LARGE SCALE GENOMIC DNA]</scope>
    <source>
        <strain evidence="9 10">CBS 83496</strain>
    </source>
</reference>
<gene>
    <name evidence="9" type="ORF">PV07_04128</name>
</gene>
<dbReference type="RefSeq" id="XP_016252814.1">
    <property type="nucleotide sequence ID" value="XM_016390912.1"/>
</dbReference>
<evidence type="ECO:0000256" key="2">
    <source>
        <dbReference type="ARBA" id="ARBA00022723"/>
    </source>
</evidence>
<dbReference type="GO" id="GO:0006351">
    <property type="term" value="P:DNA-templated transcription"/>
    <property type="evidence" value="ECO:0007669"/>
    <property type="project" value="InterPro"/>
</dbReference>
<dbReference type="OrthoDB" id="189997at2759"/>
<keyword evidence="4" id="KW-0805">Transcription regulation</keyword>
<keyword evidence="2" id="KW-0479">Metal-binding</keyword>
<dbReference type="VEuPathDB" id="FungiDB:PV07_04128"/>
<evidence type="ECO:0000313" key="9">
    <source>
        <dbReference type="EMBL" id="KIW32598.1"/>
    </source>
</evidence>
<protein>
    <recommendedName>
        <fullName evidence="8">Xylanolytic transcriptional activator regulatory domain-containing protein</fullName>
    </recommendedName>
</protein>
<dbReference type="Proteomes" id="UP000054466">
    <property type="component" value="Unassembled WGS sequence"/>
</dbReference>
<evidence type="ECO:0000256" key="6">
    <source>
        <dbReference type="ARBA" id="ARBA00023163"/>
    </source>
</evidence>
<evidence type="ECO:0000256" key="5">
    <source>
        <dbReference type="ARBA" id="ARBA00023125"/>
    </source>
</evidence>
<dbReference type="AlphaFoldDB" id="A0A0D2CMZ3"/>
<evidence type="ECO:0000313" key="10">
    <source>
        <dbReference type="Proteomes" id="UP000054466"/>
    </source>
</evidence>
<keyword evidence="3" id="KW-0862">Zinc</keyword>
<dbReference type="CDD" id="cd12148">
    <property type="entry name" value="fungal_TF_MHR"/>
    <property type="match status" value="1"/>
</dbReference>
<dbReference type="EMBL" id="KN847041">
    <property type="protein sequence ID" value="KIW32598.1"/>
    <property type="molecule type" value="Genomic_DNA"/>
</dbReference>
<accession>A0A0D2CMZ3</accession>
<evidence type="ECO:0000256" key="7">
    <source>
        <dbReference type="ARBA" id="ARBA00023242"/>
    </source>
</evidence>
<dbReference type="GO" id="GO:0000981">
    <property type="term" value="F:DNA-binding transcription factor activity, RNA polymerase II-specific"/>
    <property type="evidence" value="ECO:0007669"/>
    <property type="project" value="TreeGrafter"/>
</dbReference>
<dbReference type="Pfam" id="PF04082">
    <property type="entry name" value="Fungal_trans"/>
    <property type="match status" value="1"/>
</dbReference>
<comment type="subcellular location">
    <subcellularLocation>
        <location evidence="1">Nucleus</location>
    </subcellularLocation>
</comment>
<sequence length="613" mass="68394">MRSQTSASTQAAWLCTIYKGTLIDHQIESIKRSPELQEMVSATMPTGPTAMDLVGRVRMGLTPSFNLAASGQATQSPGPASEVPVRSDGTALLDCEATSILPRHVIHALINRYVQRLLPRAPFIAEDVLWKQAENVMATLDPHSDESTSKSSRRIKPSYDHLVVCTVLAISATLGCSYSAHESRYMAFSEILFNEGIQHMRNEAIFPDDLAAIQATLLILQYAEINPKCANIWVLGGAAMRYCLDLGLHREPMPEPLEERTAASLNLRRSIFWMAYCMDRAICSALQRPLSIPDPAITTGYPVLGLEKLGSSDMADGAKDSIPPSARKSVAFHQILYWRIQSTIMEAQARGLSLDGHQEDEEWFASVERSLRQWYEDCWPIDAAQAEFGLVHGLVSLYRPRATSTSTRSTAHVHVAFANACKSTQIYRDKVLYGFVRRPWLAAHEISQSAMLALYCLRFYYESIVECYQIGELYEMMKGFTANLLHIAGQGWTEVKKLAARYERLLAPILEALLGESQTGPVKYPAEYDAELNAYFDPSSAHLDYLHFDNNSNNSTLNIGAMDVMGPDAFIWDEDLTHIFDAGDLFDWNMEASSLTMPEVEPVNHENLMMTVA</sequence>
<evidence type="ECO:0000256" key="4">
    <source>
        <dbReference type="ARBA" id="ARBA00023015"/>
    </source>
</evidence>
<dbReference type="STRING" id="569365.A0A0D2CMZ3"/>
<evidence type="ECO:0000256" key="1">
    <source>
        <dbReference type="ARBA" id="ARBA00004123"/>
    </source>
</evidence>
<dbReference type="PANTHER" id="PTHR47782:SF2">
    <property type="entry name" value="TRANSCRIPTION FACTOR, PUTATIVE (AFU_ORTHOLOGUE AFUA_4G12570)-RELATED"/>
    <property type="match status" value="1"/>
</dbReference>
<keyword evidence="7" id="KW-0539">Nucleus</keyword>
<dbReference type="InterPro" id="IPR052202">
    <property type="entry name" value="Yeast_MetPath_Reg"/>
</dbReference>
<organism evidence="9 10">
    <name type="scientific">Cladophialophora immunda</name>
    <dbReference type="NCBI Taxonomy" id="569365"/>
    <lineage>
        <taxon>Eukaryota</taxon>
        <taxon>Fungi</taxon>
        <taxon>Dikarya</taxon>
        <taxon>Ascomycota</taxon>
        <taxon>Pezizomycotina</taxon>
        <taxon>Eurotiomycetes</taxon>
        <taxon>Chaetothyriomycetidae</taxon>
        <taxon>Chaetothyriales</taxon>
        <taxon>Herpotrichiellaceae</taxon>
        <taxon>Cladophialophora</taxon>
    </lineage>
</organism>
<dbReference type="GO" id="GO:0043565">
    <property type="term" value="F:sequence-specific DNA binding"/>
    <property type="evidence" value="ECO:0007669"/>
    <property type="project" value="TreeGrafter"/>
</dbReference>
<dbReference type="GeneID" id="27343322"/>